<evidence type="ECO:0000259" key="2">
    <source>
        <dbReference type="Pfam" id="PF05022"/>
    </source>
</evidence>
<feature type="compositionally biased region" description="Polar residues" evidence="1">
    <location>
        <begin position="156"/>
        <end position="179"/>
    </location>
</feature>
<feature type="compositionally biased region" description="Polar residues" evidence="1">
    <location>
        <begin position="110"/>
        <end position="120"/>
    </location>
</feature>
<dbReference type="GO" id="GO:0005730">
    <property type="term" value="C:nucleolus"/>
    <property type="evidence" value="ECO:0007669"/>
    <property type="project" value="InterPro"/>
</dbReference>
<feature type="non-terminal residue" evidence="3">
    <location>
        <position position="1"/>
    </location>
</feature>
<feature type="compositionally biased region" description="Basic residues" evidence="1">
    <location>
        <begin position="299"/>
        <end position="312"/>
    </location>
</feature>
<name>A0A0B7BA24_9EUPU</name>
<feature type="compositionally biased region" description="Low complexity" evidence="1">
    <location>
        <begin position="189"/>
        <end position="198"/>
    </location>
</feature>
<feature type="region of interest" description="Disordered" evidence="1">
    <location>
        <begin position="1"/>
        <end position="330"/>
    </location>
</feature>
<dbReference type="EMBL" id="HACG01042286">
    <property type="protein sequence ID" value="CEK89151.1"/>
    <property type="molecule type" value="Transcribed_RNA"/>
</dbReference>
<dbReference type="InterPro" id="IPR039191">
    <property type="entry name" value="Nopp140-like"/>
</dbReference>
<dbReference type="Pfam" id="PF05022">
    <property type="entry name" value="SRP40_C"/>
    <property type="match status" value="1"/>
</dbReference>
<proteinExistence type="predicted"/>
<feature type="compositionally biased region" description="Basic and acidic residues" evidence="1">
    <location>
        <begin position="251"/>
        <end position="270"/>
    </location>
</feature>
<dbReference type="InterPro" id="IPR007718">
    <property type="entry name" value="Srp40_C"/>
</dbReference>
<dbReference type="PANTHER" id="PTHR23216:SF1">
    <property type="entry name" value="NUCLEOLAR AND COILED-BODY PHOSPHOPROTEIN 1"/>
    <property type="match status" value="1"/>
</dbReference>
<evidence type="ECO:0000313" key="3">
    <source>
        <dbReference type="EMBL" id="CEK89151.1"/>
    </source>
</evidence>
<accession>A0A0B7BA24</accession>
<feature type="compositionally biased region" description="Polar residues" evidence="1">
    <location>
        <begin position="212"/>
        <end position="242"/>
    </location>
</feature>
<feature type="domain" description="Srp40 C-terminal" evidence="2">
    <location>
        <begin position="255"/>
        <end position="327"/>
    </location>
</feature>
<evidence type="ECO:0000256" key="1">
    <source>
        <dbReference type="SAM" id="MobiDB-lite"/>
    </source>
</evidence>
<organism evidence="3">
    <name type="scientific">Arion vulgaris</name>
    <dbReference type="NCBI Taxonomy" id="1028688"/>
    <lineage>
        <taxon>Eukaryota</taxon>
        <taxon>Metazoa</taxon>
        <taxon>Spiralia</taxon>
        <taxon>Lophotrochozoa</taxon>
        <taxon>Mollusca</taxon>
        <taxon>Gastropoda</taxon>
        <taxon>Heterobranchia</taxon>
        <taxon>Euthyneura</taxon>
        <taxon>Panpulmonata</taxon>
        <taxon>Eupulmonata</taxon>
        <taxon>Stylommatophora</taxon>
        <taxon>Helicina</taxon>
        <taxon>Arionoidea</taxon>
        <taxon>Arionidae</taxon>
        <taxon>Arion</taxon>
    </lineage>
</organism>
<protein>
    <recommendedName>
        <fullName evidence="2">Srp40 C-terminal domain-containing protein</fullName>
    </recommendedName>
</protein>
<dbReference type="AlphaFoldDB" id="A0A0B7BA24"/>
<dbReference type="PANTHER" id="PTHR23216">
    <property type="entry name" value="NUCLEOLAR AND COILED-BODY PHOSPHOPROTEIN 1"/>
    <property type="match status" value="1"/>
</dbReference>
<reference evidence="3" key="1">
    <citation type="submission" date="2014-12" db="EMBL/GenBank/DDBJ databases">
        <title>Insight into the proteome of Arion vulgaris.</title>
        <authorList>
            <person name="Aradska J."/>
            <person name="Bulat T."/>
            <person name="Smidak R."/>
            <person name="Sarate P."/>
            <person name="Gangsoo J."/>
            <person name="Sialana F."/>
            <person name="Bilban M."/>
            <person name="Lubec G."/>
        </authorList>
    </citation>
    <scope>NUCLEOTIDE SEQUENCE</scope>
    <source>
        <tissue evidence="3">Skin</tissue>
    </source>
</reference>
<sequence length="330" mass="34454">SDSSSDSGFDDIKANGSAKPVATPTATKISTKKAETSDSDSDSSSDDDKKKAPTSTTETKVKILKPAIQNGNKSESSSSDSDSSSDEETSKKTVKAVATSPVTPKANKTKVVSSGSSKESTVVPGNGQKTANKTKDSSSDSDSSDSDDAPSKVHQKVSNSSVSTPSLISNSKPVQSSTPAEVISKSNKKSQSASSSSSDSDDDKVAQVSKSNLSALTNGINTSSTSFASPHNSSQTNQSFTGTPKVGGKKTPNEPFRRVKSENVHIDPRLQDNSFDGKSGARGSWGEKASKDLIVTRGKGFKHEKTKKKRGSYRGGQIDTSVHSIKFDSD</sequence>
<feature type="compositionally biased region" description="Low complexity" evidence="1">
    <location>
        <begin position="73"/>
        <end position="82"/>
    </location>
</feature>
<dbReference type="GO" id="GO:0005654">
    <property type="term" value="C:nucleoplasm"/>
    <property type="evidence" value="ECO:0007669"/>
    <property type="project" value="TreeGrafter"/>
</dbReference>
<gene>
    <name evidence="3" type="primary">ORF169239</name>
</gene>